<evidence type="ECO:0000313" key="3">
    <source>
        <dbReference type="EMBL" id="KAL0405757.1"/>
    </source>
</evidence>
<sequence>MATEVAESSIGGEVARTTPDARSTSGSEVLQLLSSDHPGLILVSSPLDVTELRSSRRALGAKSKLGFITGTCVKPTGDPELIEQWTRVDCMVASWLLNTMTRSISNAFIYAKSARSLWIVLNQRYGQCNGPLLYQLEWEISSVTQGDLTVVDYFMKIQFLWDELVQLRPLQECTCGCTCTCV</sequence>
<dbReference type="PANTHER" id="PTHR37610:SF40">
    <property type="entry name" value="OS01G0909600 PROTEIN"/>
    <property type="match status" value="1"/>
</dbReference>
<comment type="caution">
    <text evidence="3">The sequence shown here is derived from an EMBL/GenBank/DDBJ whole genome shotgun (WGS) entry which is preliminary data.</text>
</comment>
<evidence type="ECO:0000256" key="1">
    <source>
        <dbReference type="SAM" id="MobiDB-lite"/>
    </source>
</evidence>
<organism evidence="3">
    <name type="scientific">Sesamum latifolium</name>
    <dbReference type="NCBI Taxonomy" id="2727402"/>
    <lineage>
        <taxon>Eukaryota</taxon>
        <taxon>Viridiplantae</taxon>
        <taxon>Streptophyta</taxon>
        <taxon>Embryophyta</taxon>
        <taxon>Tracheophyta</taxon>
        <taxon>Spermatophyta</taxon>
        <taxon>Magnoliopsida</taxon>
        <taxon>eudicotyledons</taxon>
        <taxon>Gunneridae</taxon>
        <taxon>Pentapetalae</taxon>
        <taxon>asterids</taxon>
        <taxon>lamiids</taxon>
        <taxon>Lamiales</taxon>
        <taxon>Pedaliaceae</taxon>
        <taxon>Sesamum</taxon>
    </lineage>
</organism>
<gene>
    <name evidence="3" type="ORF">Slati_3889600</name>
</gene>
<evidence type="ECO:0000259" key="2">
    <source>
        <dbReference type="Pfam" id="PF14244"/>
    </source>
</evidence>
<dbReference type="AlphaFoldDB" id="A0AAW2TN62"/>
<accession>A0AAW2TN62</accession>
<name>A0AAW2TN62_9LAMI</name>
<reference evidence="3" key="1">
    <citation type="submission" date="2020-06" db="EMBL/GenBank/DDBJ databases">
        <authorList>
            <person name="Li T."/>
            <person name="Hu X."/>
            <person name="Zhang T."/>
            <person name="Song X."/>
            <person name="Zhang H."/>
            <person name="Dai N."/>
            <person name="Sheng W."/>
            <person name="Hou X."/>
            <person name="Wei L."/>
        </authorList>
    </citation>
    <scope>NUCLEOTIDE SEQUENCE</scope>
    <source>
        <strain evidence="3">KEN1</strain>
        <tissue evidence="3">Leaf</tissue>
    </source>
</reference>
<dbReference type="EMBL" id="JACGWN010000014">
    <property type="protein sequence ID" value="KAL0405757.1"/>
    <property type="molecule type" value="Genomic_DNA"/>
</dbReference>
<dbReference type="PANTHER" id="PTHR37610">
    <property type="entry name" value="CCHC-TYPE DOMAIN-CONTAINING PROTEIN"/>
    <property type="match status" value="1"/>
</dbReference>
<proteinExistence type="predicted"/>
<dbReference type="InterPro" id="IPR029472">
    <property type="entry name" value="Copia-like_N"/>
</dbReference>
<reference evidence="3" key="2">
    <citation type="journal article" date="2024" name="Plant">
        <title>Genomic evolution and insights into agronomic trait innovations of Sesamum species.</title>
        <authorList>
            <person name="Miao H."/>
            <person name="Wang L."/>
            <person name="Qu L."/>
            <person name="Liu H."/>
            <person name="Sun Y."/>
            <person name="Le M."/>
            <person name="Wang Q."/>
            <person name="Wei S."/>
            <person name="Zheng Y."/>
            <person name="Lin W."/>
            <person name="Duan Y."/>
            <person name="Cao H."/>
            <person name="Xiong S."/>
            <person name="Wang X."/>
            <person name="Wei L."/>
            <person name="Li C."/>
            <person name="Ma Q."/>
            <person name="Ju M."/>
            <person name="Zhao R."/>
            <person name="Li G."/>
            <person name="Mu C."/>
            <person name="Tian Q."/>
            <person name="Mei H."/>
            <person name="Zhang T."/>
            <person name="Gao T."/>
            <person name="Zhang H."/>
        </authorList>
    </citation>
    <scope>NUCLEOTIDE SEQUENCE</scope>
    <source>
        <strain evidence="3">KEN1</strain>
    </source>
</reference>
<feature type="region of interest" description="Disordered" evidence="1">
    <location>
        <begin position="1"/>
        <end position="27"/>
    </location>
</feature>
<protein>
    <recommendedName>
        <fullName evidence="2">Retrotransposon Copia-like N-terminal domain-containing protein</fullName>
    </recommendedName>
</protein>
<feature type="domain" description="Retrotransposon Copia-like N-terminal" evidence="2">
    <location>
        <begin position="34"/>
        <end position="76"/>
    </location>
</feature>
<dbReference type="Pfam" id="PF14244">
    <property type="entry name" value="Retrotran_gag_3"/>
    <property type="match status" value="1"/>
</dbReference>